<organism evidence="2 3">
    <name type="scientific">Colletotrichum navitas</name>
    <dbReference type="NCBI Taxonomy" id="681940"/>
    <lineage>
        <taxon>Eukaryota</taxon>
        <taxon>Fungi</taxon>
        <taxon>Dikarya</taxon>
        <taxon>Ascomycota</taxon>
        <taxon>Pezizomycotina</taxon>
        <taxon>Sordariomycetes</taxon>
        <taxon>Hypocreomycetidae</taxon>
        <taxon>Glomerellales</taxon>
        <taxon>Glomerellaceae</taxon>
        <taxon>Colletotrichum</taxon>
        <taxon>Colletotrichum graminicola species complex</taxon>
    </lineage>
</organism>
<accession>A0AAD8UXV0</accession>
<dbReference type="Proteomes" id="UP001230504">
    <property type="component" value="Unassembled WGS sequence"/>
</dbReference>
<feature type="region of interest" description="Disordered" evidence="1">
    <location>
        <begin position="160"/>
        <end position="187"/>
    </location>
</feature>
<gene>
    <name evidence="2" type="ORF">LY79DRAFT_84056</name>
</gene>
<reference evidence="2" key="1">
    <citation type="submission" date="2021-06" db="EMBL/GenBank/DDBJ databases">
        <title>Comparative genomics, transcriptomics and evolutionary studies reveal genomic signatures of adaptation to plant cell wall in hemibiotrophic fungi.</title>
        <authorList>
            <consortium name="DOE Joint Genome Institute"/>
            <person name="Baroncelli R."/>
            <person name="Diaz J.F."/>
            <person name="Benocci T."/>
            <person name="Peng M."/>
            <person name="Battaglia E."/>
            <person name="Haridas S."/>
            <person name="Andreopoulos W."/>
            <person name="Labutti K."/>
            <person name="Pangilinan J."/>
            <person name="Floch G.L."/>
            <person name="Makela M.R."/>
            <person name="Henrissat B."/>
            <person name="Grigoriev I.V."/>
            <person name="Crouch J.A."/>
            <person name="De Vries R.P."/>
            <person name="Sukno S.A."/>
            <person name="Thon M.R."/>
        </authorList>
    </citation>
    <scope>NUCLEOTIDE SEQUENCE</scope>
    <source>
        <strain evidence="2">CBS 125086</strain>
    </source>
</reference>
<feature type="compositionally biased region" description="Polar residues" evidence="1">
    <location>
        <begin position="44"/>
        <end position="60"/>
    </location>
</feature>
<dbReference type="AlphaFoldDB" id="A0AAD8UXV0"/>
<dbReference type="GeneID" id="85449395"/>
<name>A0AAD8UXV0_9PEZI</name>
<feature type="compositionally biased region" description="Basic and acidic residues" evidence="1">
    <location>
        <begin position="171"/>
        <end position="187"/>
    </location>
</feature>
<evidence type="ECO:0000313" key="3">
    <source>
        <dbReference type="Proteomes" id="UP001230504"/>
    </source>
</evidence>
<evidence type="ECO:0000313" key="2">
    <source>
        <dbReference type="EMBL" id="KAK1569551.1"/>
    </source>
</evidence>
<dbReference type="EMBL" id="JAHLJV010000130">
    <property type="protein sequence ID" value="KAK1569551.1"/>
    <property type="molecule type" value="Genomic_DNA"/>
</dbReference>
<feature type="region of interest" description="Disordered" evidence="1">
    <location>
        <begin position="40"/>
        <end position="102"/>
    </location>
</feature>
<sequence>MDESQVEALFRKVTIDKTFQSLPDFLQPKYVDWCKELKQKNQHRASSVTSTNSTAFSGTESPRPMTRSPERGLARSPIPQQRPAVPDFRFPSISQSSVGRVPSELLNNMMEATKEPYEQHERNQRELAEGAREILLNNRSQQHQHLAAAATQSQRVDDIFAEGDGNNNDDDDRHHRPNHDDKSVEYDNELKKKVRKLRSQFAKEAMYYDEQNKLYQTAARETQKYRAECSNASIAMTRLLNQIQMHEQELEQAGNDMGDGGGGSGEHGEGQAWNGHQRRQRNRGRGGNGGRA</sequence>
<protein>
    <submittedName>
        <fullName evidence="2">Uncharacterized protein</fullName>
    </submittedName>
</protein>
<dbReference type="RefSeq" id="XP_060407780.1">
    <property type="nucleotide sequence ID" value="XM_060565155.1"/>
</dbReference>
<keyword evidence="3" id="KW-1185">Reference proteome</keyword>
<proteinExistence type="predicted"/>
<feature type="region of interest" description="Disordered" evidence="1">
    <location>
        <begin position="247"/>
        <end position="292"/>
    </location>
</feature>
<comment type="caution">
    <text evidence="2">The sequence shown here is derived from an EMBL/GenBank/DDBJ whole genome shotgun (WGS) entry which is preliminary data.</text>
</comment>
<evidence type="ECO:0000256" key="1">
    <source>
        <dbReference type="SAM" id="MobiDB-lite"/>
    </source>
</evidence>